<dbReference type="OrthoDB" id="268033at2759"/>
<evidence type="ECO:0000313" key="2">
    <source>
        <dbReference type="EMBL" id="AIN96106.1"/>
    </source>
</evidence>
<organism evidence="2 3">
    <name type="scientific">Leishmania panamensis</name>
    <dbReference type="NCBI Taxonomy" id="5679"/>
    <lineage>
        <taxon>Eukaryota</taxon>
        <taxon>Discoba</taxon>
        <taxon>Euglenozoa</taxon>
        <taxon>Kinetoplastea</taxon>
        <taxon>Metakinetoplastina</taxon>
        <taxon>Trypanosomatida</taxon>
        <taxon>Trypanosomatidae</taxon>
        <taxon>Leishmaniinae</taxon>
        <taxon>Leishmania</taxon>
        <taxon>Leishmania guyanensis species complex</taxon>
    </lineage>
</organism>
<feature type="compositionally biased region" description="Low complexity" evidence="1">
    <location>
        <begin position="525"/>
        <end position="536"/>
    </location>
</feature>
<keyword evidence="3" id="KW-1185">Reference proteome</keyword>
<dbReference type="VEuPathDB" id="TriTrypDB:LPAL13_100009100"/>
<proteinExistence type="predicted"/>
<feature type="region of interest" description="Disordered" evidence="1">
    <location>
        <begin position="502"/>
        <end position="609"/>
    </location>
</feature>
<feature type="region of interest" description="Disordered" evidence="1">
    <location>
        <begin position="152"/>
        <end position="194"/>
    </location>
</feature>
<evidence type="ECO:0000313" key="3">
    <source>
        <dbReference type="Proteomes" id="UP000063063"/>
    </source>
</evidence>
<gene>
    <name evidence="2" type="ORF">LPMP_100370</name>
</gene>
<feature type="compositionally biased region" description="Low complexity" evidence="1">
    <location>
        <begin position="503"/>
        <end position="514"/>
    </location>
</feature>
<feature type="compositionally biased region" description="Basic and acidic residues" evidence="1">
    <location>
        <begin position="274"/>
        <end position="283"/>
    </location>
</feature>
<name>A0A088S3P1_LEIPA</name>
<feature type="region of interest" description="Disordered" evidence="1">
    <location>
        <begin position="249"/>
        <end position="283"/>
    </location>
</feature>
<dbReference type="GeneID" id="22572773"/>
<dbReference type="Proteomes" id="UP000063063">
    <property type="component" value="Chromosome 10"/>
</dbReference>
<dbReference type="eggNOG" id="ENOG502SJD6">
    <property type="taxonomic scope" value="Eukaryota"/>
</dbReference>
<protein>
    <submittedName>
        <fullName evidence="2">Uncharacterized protein</fullName>
    </submittedName>
</protein>
<evidence type="ECO:0000256" key="1">
    <source>
        <dbReference type="SAM" id="MobiDB-lite"/>
    </source>
</evidence>
<dbReference type="EMBL" id="CP009379">
    <property type="protein sequence ID" value="AIN96106.1"/>
    <property type="molecule type" value="Genomic_DNA"/>
</dbReference>
<feature type="compositionally biased region" description="Polar residues" evidence="1">
    <location>
        <begin position="550"/>
        <end position="559"/>
    </location>
</feature>
<feature type="region of interest" description="Disordered" evidence="1">
    <location>
        <begin position="308"/>
        <end position="387"/>
    </location>
</feature>
<accession>A0A088S3P1</accession>
<reference evidence="2 3" key="1">
    <citation type="journal article" date="2015" name="Sci. Rep.">
        <title>The genome of Leishmania panamensis: insights into genomics of the L. (Viannia) subgenus.</title>
        <authorList>
            <person name="Llanes A."/>
            <person name="Restrepo C.M."/>
            <person name="Vecchio G.D."/>
            <person name="Anguizola F.J."/>
            <person name="Lleonart R."/>
        </authorList>
    </citation>
    <scope>NUCLEOTIDE SEQUENCE [LARGE SCALE GENOMIC DNA]</scope>
    <source>
        <strain evidence="2 3">MHOM/PA/94/PSC-1</strain>
    </source>
</reference>
<dbReference type="AlphaFoldDB" id="A0A088S3P1"/>
<feature type="region of interest" description="Disordered" evidence="1">
    <location>
        <begin position="647"/>
        <end position="693"/>
    </location>
</feature>
<feature type="compositionally biased region" description="Basic and acidic residues" evidence="1">
    <location>
        <begin position="368"/>
        <end position="377"/>
    </location>
</feature>
<sequence>MSRACTPALGLGEDTQVVPDKKANRGDSGPHNVVLSPPLEPADEEHEHASPSSVVLLSCSSDDTEVICCTQLKGAAAPIPSPLQLPLTQARLLALQPSPSDRNLAALAPTNPTATFNDGQQTDAMVAGVTHPGNDTIYAKKAHRERVMSWLAGTSASPNHPLGTADDETTDGAPCSSGVQDGPHTPPPPHSVTSSALALYDTSTQPLLLPSSGSACTGFCSPPGAESSLQLGGVPSGCVLDAKTPVRCSATERAEDSDDNTSPATRSAPLRQARVPERDSDYRDACCTPPHPWRPSVLHAHSVQEVPVAASDRSAVSTDRGSPRRTPPPLPAMLLPFMTSPLPRRPSVELGPAKERPTPSPALSTALRDVKNRETRQESSVPLSMQADVATASVSRATGSHGNSENEITLRVCTLSGLTLRVTVDQRLSAAVLAQRVAQYLQLRGAQVQLKYTRTGDVFDAASTTAKGIETSTAKTNTRLCDLPGLQPSDVFVVLLRAQWGEPSSSSPLPSRLSTAGGQADRTPSSRASSASSVVRLSRRPATAAKRPRQSTLASSQPALTIVESPPPLARAHKASGIRTDASAPSLKSEPPPLSNRLSSDTRCPPLTIPSPVGAVPVVHPREGRHRCLGTETRLSMTPAVAPAAGGASASQAAAPTAASGYATSTRRRERAGRLSASSYCHPPLTRSQTHHL</sequence>
<feature type="compositionally biased region" description="Low complexity" evidence="1">
    <location>
        <begin position="647"/>
        <end position="665"/>
    </location>
</feature>
<dbReference type="KEGG" id="lpan:LPMP_100370"/>
<dbReference type="VEuPathDB" id="TriTrypDB:LPMP_100370"/>
<feature type="region of interest" description="Disordered" evidence="1">
    <location>
        <begin position="1"/>
        <end position="49"/>
    </location>
</feature>
<dbReference type="RefSeq" id="XP_010696759.1">
    <property type="nucleotide sequence ID" value="XM_010698457.1"/>
</dbReference>